<evidence type="ECO:0000313" key="1">
    <source>
        <dbReference type="EMBL" id="KAJ1106360.1"/>
    </source>
</evidence>
<dbReference type="EMBL" id="JANPWB010000013">
    <property type="protein sequence ID" value="KAJ1106360.1"/>
    <property type="molecule type" value="Genomic_DNA"/>
</dbReference>
<organism evidence="1 2">
    <name type="scientific">Pleurodeles waltl</name>
    <name type="common">Iberian ribbed newt</name>
    <dbReference type="NCBI Taxonomy" id="8319"/>
    <lineage>
        <taxon>Eukaryota</taxon>
        <taxon>Metazoa</taxon>
        <taxon>Chordata</taxon>
        <taxon>Craniata</taxon>
        <taxon>Vertebrata</taxon>
        <taxon>Euteleostomi</taxon>
        <taxon>Amphibia</taxon>
        <taxon>Batrachia</taxon>
        <taxon>Caudata</taxon>
        <taxon>Salamandroidea</taxon>
        <taxon>Salamandridae</taxon>
        <taxon>Pleurodelinae</taxon>
        <taxon>Pleurodeles</taxon>
    </lineage>
</organism>
<gene>
    <name evidence="1" type="ORF">NDU88_003761</name>
</gene>
<keyword evidence="2" id="KW-1185">Reference proteome</keyword>
<sequence>MPRDIIIWRRSGPTKTSSDATHQCPILSIGPKAEDCRPRSYLAFKGGNHRHHLPLRPDCRRLRHTATPDRALLYLRPASAQRWNRGRQSSATPAPTCILAAALRL</sequence>
<name>A0AAV7MUD7_PLEWA</name>
<reference evidence="1" key="1">
    <citation type="journal article" date="2022" name="bioRxiv">
        <title>Sequencing and chromosome-scale assembly of the giantPleurodeles waltlgenome.</title>
        <authorList>
            <person name="Brown T."/>
            <person name="Elewa A."/>
            <person name="Iarovenko S."/>
            <person name="Subramanian E."/>
            <person name="Araus A.J."/>
            <person name="Petzold A."/>
            <person name="Susuki M."/>
            <person name="Suzuki K.-i.T."/>
            <person name="Hayashi T."/>
            <person name="Toyoda A."/>
            <person name="Oliveira C."/>
            <person name="Osipova E."/>
            <person name="Leigh N.D."/>
            <person name="Simon A."/>
            <person name="Yun M.H."/>
        </authorList>
    </citation>
    <scope>NUCLEOTIDE SEQUENCE</scope>
    <source>
        <strain evidence="1">20211129_DDA</strain>
        <tissue evidence="1">Liver</tissue>
    </source>
</reference>
<dbReference type="Proteomes" id="UP001066276">
    <property type="component" value="Chromosome 9"/>
</dbReference>
<proteinExistence type="predicted"/>
<accession>A0AAV7MUD7</accession>
<protein>
    <submittedName>
        <fullName evidence="1">Uncharacterized protein</fullName>
    </submittedName>
</protein>
<comment type="caution">
    <text evidence="1">The sequence shown here is derived from an EMBL/GenBank/DDBJ whole genome shotgun (WGS) entry which is preliminary data.</text>
</comment>
<dbReference type="AlphaFoldDB" id="A0AAV7MUD7"/>
<evidence type="ECO:0000313" key="2">
    <source>
        <dbReference type="Proteomes" id="UP001066276"/>
    </source>
</evidence>